<keyword evidence="4" id="KW-0804">Transcription</keyword>
<dbReference type="GO" id="GO:0043565">
    <property type="term" value="F:sequence-specific DNA binding"/>
    <property type="evidence" value="ECO:0007669"/>
    <property type="project" value="TreeGrafter"/>
</dbReference>
<evidence type="ECO:0000256" key="1">
    <source>
        <dbReference type="ARBA" id="ARBA00009437"/>
    </source>
</evidence>
<dbReference type="PANTHER" id="PTHR30537:SF5">
    <property type="entry name" value="HTH-TYPE TRANSCRIPTIONAL ACTIVATOR TTDR-RELATED"/>
    <property type="match status" value="1"/>
</dbReference>
<organism evidence="6 7">
    <name type="scientific">Thalassospira lucentensis</name>
    <dbReference type="NCBI Taxonomy" id="168935"/>
    <lineage>
        <taxon>Bacteria</taxon>
        <taxon>Pseudomonadati</taxon>
        <taxon>Pseudomonadota</taxon>
        <taxon>Alphaproteobacteria</taxon>
        <taxon>Rhodospirillales</taxon>
        <taxon>Thalassospiraceae</taxon>
        <taxon>Thalassospira</taxon>
    </lineage>
</organism>
<keyword evidence="2" id="KW-0805">Transcription regulation</keyword>
<dbReference type="Gene3D" id="3.40.190.290">
    <property type="match status" value="1"/>
</dbReference>
<dbReference type="FunFam" id="1.10.10.10:FF:000001">
    <property type="entry name" value="LysR family transcriptional regulator"/>
    <property type="match status" value="1"/>
</dbReference>
<dbReference type="Pfam" id="PF00126">
    <property type="entry name" value="HTH_1"/>
    <property type="match status" value="1"/>
</dbReference>
<dbReference type="CDD" id="cd08422">
    <property type="entry name" value="PBP2_CrgA_like"/>
    <property type="match status" value="1"/>
</dbReference>
<dbReference type="RefSeq" id="WP_062949122.1">
    <property type="nucleotide sequence ID" value="NZ_LPVY01000003.1"/>
</dbReference>
<proteinExistence type="inferred from homology"/>
<dbReference type="OrthoDB" id="9812435at2"/>
<sequence>MSALDEVRAMIIFARVVEDGGFSAAARKMGLSRAAVSHQIRQLEAKLGVPLLRRSTRNFSLTDAGTRYYDSCRTIALEAEAARKRVEVLRDEPVGKISITSSVHLGTLRIVPILDRFRQTYPGVAIDVHLSDEVVDLIGRGIDIGIRSGPLKSSDLKSFKLYQTHRIIAASAGYVARAGLPGTPEQLADHDWVMYSRVPETLRLTCDDQEKSIRVSGSVRVDNATARLQFLRGGHGLAVVPFCDIADEIARGDLVHVLPNCKLPDLEVFAVFPAGVTRSAKIQSLLDFMRRELRDIDMGRNGG</sequence>
<evidence type="ECO:0000313" key="7">
    <source>
        <dbReference type="Proteomes" id="UP000076335"/>
    </source>
</evidence>
<comment type="caution">
    <text evidence="6">The sequence shown here is derived from an EMBL/GenBank/DDBJ whole genome shotgun (WGS) entry which is preliminary data.</text>
</comment>
<dbReference type="AlphaFoldDB" id="A0A154L9X6"/>
<dbReference type="SUPFAM" id="SSF46785">
    <property type="entry name" value="Winged helix' DNA-binding domain"/>
    <property type="match status" value="1"/>
</dbReference>
<protein>
    <submittedName>
        <fullName evidence="6">LysR family transcriptional regulator</fullName>
    </submittedName>
</protein>
<dbReference type="Proteomes" id="UP000076335">
    <property type="component" value="Unassembled WGS sequence"/>
</dbReference>
<name>A0A154L9X6_9PROT</name>
<evidence type="ECO:0000256" key="2">
    <source>
        <dbReference type="ARBA" id="ARBA00023015"/>
    </source>
</evidence>
<keyword evidence="3" id="KW-0238">DNA-binding</keyword>
<dbReference type="SUPFAM" id="SSF53850">
    <property type="entry name" value="Periplasmic binding protein-like II"/>
    <property type="match status" value="1"/>
</dbReference>
<comment type="similarity">
    <text evidence="1">Belongs to the LysR transcriptional regulatory family.</text>
</comment>
<dbReference type="Gene3D" id="1.10.10.10">
    <property type="entry name" value="Winged helix-like DNA-binding domain superfamily/Winged helix DNA-binding domain"/>
    <property type="match status" value="1"/>
</dbReference>
<gene>
    <name evidence="6" type="ORF">AUP42_12165</name>
</gene>
<evidence type="ECO:0000256" key="3">
    <source>
        <dbReference type="ARBA" id="ARBA00023125"/>
    </source>
</evidence>
<dbReference type="Pfam" id="PF03466">
    <property type="entry name" value="LysR_substrate"/>
    <property type="match status" value="1"/>
</dbReference>
<feature type="domain" description="HTH lysR-type" evidence="5">
    <location>
        <begin position="5"/>
        <end position="62"/>
    </location>
</feature>
<dbReference type="PANTHER" id="PTHR30537">
    <property type="entry name" value="HTH-TYPE TRANSCRIPTIONAL REGULATOR"/>
    <property type="match status" value="1"/>
</dbReference>
<dbReference type="PRINTS" id="PR00039">
    <property type="entry name" value="HTHLYSR"/>
</dbReference>
<dbReference type="EMBL" id="LPVY01000003">
    <property type="protein sequence ID" value="KZB68206.1"/>
    <property type="molecule type" value="Genomic_DNA"/>
</dbReference>
<dbReference type="InterPro" id="IPR036388">
    <property type="entry name" value="WH-like_DNA-bd_sf"/>
</dbReference>
<evidence type="ECO:0000259" key="5">
    <source>
        <dbReference type="PROSITE" id="PS50931"/>
    </source>
</evidence>
<dbReference type="PROSITE" id="PS50931">
    <property type="entry name" value="HTH_LYSR"/>
    <property type="match status" value="1"/>
</dbReference>
<accession>A0A154L9X6</accession>
<dbReference type="GO" id="GO:0003700">
    <property type="term" value="F:DNA-binding transcription factor activity"/>
    <property type="evidence" value="ECO:0007669"/>
    <property type="project" value="InterPro"/>
</dbReference>
<dbReference type="InterPro" id="IPR058163">
    <property type="entry name" value="LysR-type_TF_proteobact-type"/>
</dbReference>
<dbReference type="InterPro" id="IPR036390">
    <property type="entry name" value="WH_DNA-bd_sf"/>
</dbReference>
<dbReference type="InterPro" id="IPR000847">
    <property type="entry name" value="LysR_HTH_N"/>
</dbReference>
<dbReference type="GO" id="GO:0006351">
    <property type="term" value="P:DNA-templated transcription"/>
    <property type="evidence" value="ECO:0007669"/>
    <property type="project" value="TreeGrafter"/>
</dbReference>
<reference evidence="6 7" key="1">
    <citation type="submission" date="2015-12" db="EMBL/GenBank/DDBJ databases">
        <title>Genome sequence of Thalassospira lucentensis MCCC 1A02072.</title>
        <authorList>
            <person name="Lu L."/>
            <person name="Lai Q."/>
            <person name="Shao Z."/>
            <person name="Qian P."/>
        </authorList>
    </citation>
    <scope>NUCLEOTIDE SEQUENCE [LARGE SCALE GENOMIC DNA]</scope>
    <source>
        <strain evidence="6 7">MCCC 1A02072</strain>
    </source>
</reference>
<dbReference type="InterPro" id="IPR005119">
    <property type="entry name" value="LysR_subst-bd"/>
</dbReference>
<evidence type="ECO:0000313" key="6">
    <source>
        <dbReference type="EMBL" id="KZB68206.1"/>
    </source>
</evidence>
<evidence type="ECO:0000256" key="4">
    <source>
        <dbReference type="ARBA" id="ARBA00023163"/>
    </source>
</evidence>